<geneLocation type="mitochondrion" evidence="2"/>
<dbReference type="OrthoDB" id="2158984at2759"/>
<dbReference type="Proteomes" id="UP000039324">
    <property type="component" value="Unassembled WGS sequence"/>
</dbReference>
<evidence type="ECO:0000313" key="2">
    <source>
        <dbReference type="EMBL" id="SPQ93681.1"/>
    </source>
</evidence>
<keyword evidence="2" id="KW-0496">Mitochondrion</keyword>
<organism evidence="1 3">
    <name type="scientific">Plasmodiophora brassicae</name>
    <name type="common">Clubroot disease agent</name>
    <dbReference type="NCBI Taxonomy" id="37360"/>
    <lineage>
        <taxon>Eukaryota</taxon>
        <taxon>Sar</taxon>
        <taxon>Rhizaria</taxon>
        <taxon>Endomyxa</taxon>
        <taxon>Phytomyxea</taxon>
        <taxon>Plasmodiophorida</taxon>
        <taxon>Plasmodiophoridae</taxon>
        <taxon>Plasmodiophora</taxon>
    </lineage>
</organism>
<protein>
    <submittedName>
        <fullName evidence="1">Uncharacterized protein</fullName>
    </submittedName>
</protein>
<name>A0A0G4J3F6_PLABS</name>
<evidence type="ECO:0000313" key="3">
    <source>
        <dbReference type="Proteomes" id="UP000039324"/>
    </source>
</evidence>
<reference evidence="1 3" key="1">
    <citation type="submission" date="2015-02" db="EMBL/GenBank/DDBJ databases">
        <authorList>
            <person name="Chooi Y.-H."/>
        </authorList>
    </citation>
    <scope>NUCLEOTIDE SEQUENCE [LARGE SCALE GENOMIC DNA]</scope>
    <source>
        <strain evidence="1">E3</strain>
    </source>
</reference>
<keyword evidence="3" id="KW-1185">Reference proteome</keyword>
<dbReference type="EMBL" id="OVEO01000001">
    <property type="protein sequence ID" value="SPQ93681.1"/>
    <property type="molecule type" value="Genomic_DNA"/>
</dbReference>
<reference evidence="2 4" key="2">
    <citation type="submission" date="2018-03" db="EMBL/GenBank/DDBJ databases">
        <authorList>
            <person name="Fogelqvist J."/>
        </authorList>
    </citation>
    <scope>NUCLEOTIDE SEQUENCE [LARGE SCALE GENOMIC DNA]</scope>
</reference>
<evidence type="ECO:0000313" key="1">
    <source>
        <dbReference type="EMBL" id="CEP02128.1"/>
    </source>
</evidence>
<dbReference type="Proteomes" id="UP000290189">
    <property type="component" value="Unassembled WGS sequence"/>
</dbReference>
<evidence type="ECO:0000313" key="4">
    <source>
        <dbReference type="Proteomes" id="UP000290189"/>
    </source>
</evidence>
<proteinExistence type="predicted"/>
<accession>A0A0G4J3F6</accession>
<dbReference type="AlphaFoldDB" id="A0A0G4J3F6"/>
<gene>
    <name evidence="1" type="ORF">PBRA_002393</name>
    <name evidence="2" type="ORF">PLBR_LOCUS896</name>
</gene>
<sequence>MKGGDRVSACVIRDVVPRPAKLLNGREAGTFPRSCPTPFSSRPGQWCNVPLAMLAPEEDQKLESQVSEKDHRKVFGNRMLAETSEAAYYVHYRGLNDRAPKYAPSMLARTIVHYMDWKTGEEGSALCDVKDNDVEQ</sequence>
<dbReference type="EMBL" id="CDSF01000122">
    <property type="protein sequence ID" value="CEP02128.1"/>
    <property type="molecule type" value="Genomic_DNA"/>
</dbReference>